<sequence length="161" mass="17034">MISLHHIRVALATVAALTALVALACATSLHRSGTGETPRLTHHTAPLATPDSSVDIQAGIDSLLLGTRYCVHVTPAPAATDGAQRWNVELVQQVPGEVMLDTWRPELGNCPLAPAFVDLGRRYETLAAGLNAGTHRQPRRQSQPGSAATTHPGLYGPGLWI</sequence>
<dbReference type="RefSeq" id="WP_163848113.1">
    <property type="nucleotide sequence ID" value="NZ_JAAGVB010000086.1"/>
</dbReference>
<dbReference type="EMBL" id="JAAGVB010000086">
    <property type="protein sequence ID" value="NEW36607.1"/>
    <property type="molecule type" value="Genomic_DNA"/>
</dbReference>
<feature type="signal peptide" evidence="2">
    <location>
        <begin position="1"/>
        <end position="24"/>
    </location>
</feature>
<name>A0A6P1CXS9_9NOCA</name>
<evidence type="ECO:0000256" key="1">
    <source>
        <dbReference type="SAM" id="MobiDB-lite"/>
    </source>
</evidence>
<comment type="caution">
    <text evidence="4">The sequence shown here is derived from an EMBL/GenBank/DDBJ whole genome shotgun (WGS) entry which is preliminary data.</text>
</comment>
<reference evidence="4 5" key="1">
    <citation type="submission" date="2020-01" db="EMBL/GenBank/DDBJ databases">
        <title>Genetics and antimicrobial susceptibilities of Nocardia species isolated from the soil; a comparison with species isolated from humans.</title>
        <authorList>
            <person name="Carrasco G."/>
            <person name="Monzon S."/>
            <person name="Sansegundo M."/>
            <person name="Garcia E."/>
            <person name="Garrido N."/>
            <person name="Medina M.J."/>
            <person name="Villalon P."/>
            <person name="Ramirez-Arocha A.C."/>
            <person name="Jimenez P."/>
            <person name="Cuesta I."/>
            <person name="Valdezate S."/>
        </authorList>
    </citation>
    <scope>NUCLEOTIDE SEQUENCE [LARGE SCALE GENOMIC DNA]</scope>
    <source>
        <strain evidence="4 5">CNM20110626</strain>
    </source>
</reference>
<dbReference type="Proteomes" id="UP000471166">
    <property type="component" value="Unassembled WGS sequence"/>
</dbReference>
<evidence type="ECO:0000256" key="2">
    <source>
        <dbReference type="SAM" id="SignalP"/>
    </source>
</evidence>
<evidence type="ECO:0000313" key="4">
    <source>
        <dbReference type="EMBL" id="NEW36607.1"/>
    </source>
</evidence>
<accession>A0A6P1CXS9</accession>
<feature type="chain" id="PRO_5039429991" description="DUF8176 domain-containing protein" evidence="2">
    <location>
        <begin position="25"/>
        <end position="161"/>
    </location>
</feature>
<feature type="domain" description="DUF8176" evidence="3">
    <location>
        <begin position="41"/>
        <end position="97"/>
    </location>
</feature>
<dbReference type="AlphaFoldDB" id="A0A6P1CXS9"/>
<dbReference type="Pfam" id="PF26527">
    <property type="entry name" value="DUF8176"/>
    <property type="match status" value="1"/>
</dbReference>
<feature type="region of interest" description="Disordered" evidence="1">
    <location>
        <begin position="131"/>
        <end position="157"/>
    </location>
</feature>
<gene>
    <name evidence="4" type="ORF">GV791_29205</name>
</gene>
<dbReference type="InterPro" id="IPR058489">
    <property type="entry name" value="DUF8176"/>
</dbReference>
<evidence type="ECO:0000313" key="5">
    <source>
        <dbReference type="Proteomes" id="UP000471166"/>
    </source>
</evidence>
<protein>
    <recommendedName>
        <fullName evidence="3">DUF8176 domain-containing protein</fullName>
    </recommendedName>
</protein>
<keyword evidence="2" id="KW-0732">Signal</keyword>
<evidence type="ECO:0000259" key="3">
    <source>
        <dbReference type="Pfam" id="PF26527"/>
    </source>
</evidence>
<organism evidence="4 5">
    <name type="scientific">Nocardia cyriacigeorgica</name>
    <dbReference type="NCBI Taxonomy" id="135487"/>
    <lineage>
        <taxon>Bacteria</taxon>
        <taxon>Bacillati</taxon>
        <taxon>Actinomycetota</taxon>
        <taxon>Actinomycetes</taxon>
        <taxon>Mycobacteriales</taxon>
        <taxon>Nocardiaceae</taxon>
        <taxon>Nocardia</taxon>
    </lineage>
</organism>
<proteinExistence type="predicted"/>
<feature type="compositionally biased region" description="Polar residues" evidence="1">
    <location>
        <begin position="140"/>
        <end position="149"/>
    </location>
</feature>